<dbReference type="Proteomes" id="UP000028533">
    <property type="component" value="Unassembled WGS sequence"/>
</dbReference>
<comment type="caution">
    <text evidence="2">The sequence shown here is derived from an EMBL/GenBank/DDBJ whole genome shotgun (WGS) entry which is preliminary data.</text>
</comment>
<organism evidence="2 3">
    <name type="scientific">Mycoplasma capricolum subsp. capricolum 14232</name>
    <dbReference type="NCBI Taxonomy" id="1188238"/>
    <lineage>
        <taxon>Bacteria</taxon>
        <taxon>Bacillati</taxon>
        <taxon>Mycoplasmatota</taxon>
        <taxon>Mollicutes</taxon>
        <taxon>Mycoplasmataceae</taxon>
        <taxon>Mycoplasma</taxon>
    </lineage>
</organism>
<evidence type="ECO:0000313" key="2">
    <source>
        <dbReference type="EMBL" id="KEZ17990.1"/>
    </source>
</evidence>
<feature type="domain" description="Antitoxin SocA-like Panacea" evidence="1">
    <location>
        <begin position="66"/>
        <end position="158"/>
    </location>
</feature>
<dbReference type="AlphaFoldDB" id="A0A084EJ48"/>
<dbReference type="EMBL" id="JFDO01000027">
    <property type="protein sequence ID" value="KEZ17990.1"/>
    <property type="molecule type" value="Genomic_DNA"/>
</dbReference>
<name>A0A084EJ48_MYCCA</name>
<dbReference type="InterPro" id="IPR025272">
    <property type="entry name" value="SocA_Panacea"/>
</dbReference>
<reference evidence="2 3" key="1">
    <citation type="submission" date="2014-02" db="EMBL/GenBank/DDBJ databases">
        <title>Genome sequence of Mycoplasma capricolum subsp. capricolum strain 14232.</title>
        <authorList>
            <person name="Sirand-Pugnet P."/>
            <person name="Breton M."/>
            <person name="Dordet-Frisoni E."/>
            <person name="Baranowski E."/>
            <person name="Barre A."/>
            <person name="Couture C."/>
            <person name="Dupuy V."/>
            <person name="Gaurivaud P."/>
            <person name="Jacob D."/>
            <person name="Lemaitre C."/>
            <person name="Manso-Silvan L."/>
            <person name="Nikolski M."/>
            <person name="Nouvel L.-X."/>
            <person name="Poumarat F."/>
            <person name="Tardy F."/>
            <person name="Thebault P."/>
            <person name="Theil S."/>
            <person name="Citti C."/>
            <person name="Thiaucourt F."/>
            <person name="Blanchard A."/>
        </authorList>
    </citation>
    <scope>NUCLEOTIDE SEQUENCE [LARGE SCALE GENOMIC DNA]</scope>
    <source>
        <strain evidence="2 3">14232</strain>
    </source>
</reference>
<accession>A0A084EJ48</accession>
<proteinExistence type="predicted"/>
<evidence type="ECO:0000259" key="1">
    <source>
        <dbReference type="Pfam" id="PF13274"/>
    </source>
</evidence>
<evidence type="ECO:0000313" key="3">
    <source>
        <dbReference type="Proteomes" id="UP000028533"/>
    </source>
</evidence>
<gene>
    <name evidence="2" type="ORF">MCAPa_7120</name>
</gene>
<protein>
    <recommendedName>
        <fullName evidence="1">Antitoxin SocA-like Panacea domain-containing protein</fullName>
    </recommendedName>
</protein>
<sequence length="191" mass="22815">MSYKYINTLLNRSKWFYIYYYIININNKNNIINLFIYGGVNMRPKYSYKDISDWFLSKESMTPKKLQKLTYYAEAWAYALFDEGILSDTSFQAWIHGPVSPELWRDYKNYGWNEIPKKENNDYKLDKNTLELLDAVWSTYGERTGYELEAISHSETPWINARKGLEELEASTKLIKPEDMKNYYRSIYTGD</sequence>
<dbReference type="Pfam" id="PF13274">
    <property type="entry name" value="SocA_Panacea"/>
    <property type="match status" value="1"/>
</dbReference>